<evidence type="ECO:0000313" key="3">
    <source>
        <dbReference type="EMBL" id="ORZ27462.1"/>
    </source>
</evidence>
<organism evidence="2 4">
    <name type="scientific">Lobosporangium transversale</name>
    <dbReference type="NCBI Taxonomy" id="64571"/>
    <lineage>
        <taxon>Eukaryota</taxon>
        <taxon>Fungi</taxon>
        <taxon>Fungi incertae sedis</taxon>
        <taxon>Mucoromycota</taxon>
        <taxon>Mortierellomycotina</taxon>
        <taxon>Mortierellomycetes</taxon>
        <taxon>Mortierellales</taxon>
        <taxon>Mortierellaceae</taxon>
        <taxon>Lobosporangium</taxon>
    </lineage>
</organism>
<name>A0A1Y2GYT4_9FUNG</name>
<dbReference type="RefSeq" id="XP_021885186.1">
    <property type="nucleotide sequence ID" value="XM_022029726.1"/>
</dbReference>
<dbReference type="AlphaFoldDB" id="A0A1Y2GYT4"/>
<dbReference type="GeneID" id="33571569"/>
<keyword evidence="1" id="KW-0812">Transmembrane</keyword>
<keyword evidence="1" id="KW-0472">Membrane</keyword>
<evidence type="ECO:0000313" key="4">
    <source>
        <dbReference type="Proteomes" id="UP000193648"/>
    </source>
</evidence>
<keyword evidence="1" id="KW-1133">Transmembrane helix</keyword>
<reference evidence="2 4" key="1">
    <citation type="submission" date="2016-07" db="EMBL/GenBank/DDBJ databases">
        <title>Pervasive Adenine N6-methylation of Active Genes in Fungi.</title>
        <authorList>
            <consortium name="DOE Joint Genome Institute"/>
            <person name="Mondo S.J."/>
            <person name="Dannebaum R.O."/>
            <person name="Kuo R.C."/>
            <person name="Labutti K."/>
            <person name="Haridas S."/>
            <person name="Kuo A."/>
            <person name="Salamov A."/>
            <person name="Ahrendt S.R."/>
            <person name="Lipzen A."/>
            <person name="Sullivan W."/>
            <person name="Andreopoulos W.B."/>
            <person name="Clum A."/>
            <person name="Lindquist E."/>
            <person name="Daum C."/>
            <person name="Ramamoorthy G.K."/>
            <person name="Gryganskyi A."/>
            <person name="Culley D."/>
            <person name="Magnuson J.K."/>
            <person name="James T.Y."/>
            <person name="O'Malley M.A."/>
            <person name="Stajich J.E."/>
            <person name="Spatafora J.W."/>
            <person name="Visel A."/>
            <person name="Grigoriev I.V."/>
        </authorList>
    </citation>
    <scope>NUCLEOTIDE SEQUENCE [LARGE SCALE GENOMIC DNA]</scope>
    <source>
        <strain evidence="2 4">NRRL 3116</strain>
    </source>
</reference>
<protein>
    <submittedName>
        <fullName evidence="2">Uncharacterized protein</fullName>
    </submittedName>
</protein>
<dbReference type="EMBL" id="MCFF01000004">
    <property type="protein sequence ID" value="ORZ27459.1"/>
    <property type="molecule type" value="Genomic_DNA"/>
</dbReference>
<keyword evidence="4" id="KW-1185">Reference proteome</keyword>
<evidence type="ECO:0000313" key="2">
    <source>
        <dbReference type="EMBL" id="ORZ27459.1"/>
    </source>
</evidence>
<sequence length="183" mass="20969">MDLQYNVNDEDYQSQLDDFKGFWPSYFEGELTLFDEEMDVSITRNHDGNSTLLSQYITSGDFANTSVQMRPIRSWMPLFLWLLDISIVNSYILWDKAIVTTTISGSAYQNLIVFSSEQELPALYLMGISSLRHNWDNLLLRILPSIPHHEALKHLYLFHVAFLAMFTPTVAVGLAKAIDQVGK</sequence>
<gene>
    <name evidence="2" type="ORF">BCR41DRAFT_419225</name>
    <name evidence="3" type="ORF">BCR41DRAFT_419226</name>
</gene>
<dbReference type="Proteomes" id="UP000193648">
    <property type="component" value="Unassembled WGS sequence"/>
</dbReference>
<comment type="caution">
    <text evidence="2">The sequence shown here is derived from an EMBL/GenBank/DDBJ whole genome shotgun (WGS) entry which is preliminary data.</text>
</comment>
<proteinExistence type="predicted"/>
<dbReference type="InParanoid" id="A0A1Y2GYT4"/>
<feature type="transmembrane region" description="Helical" evidence="1">
    <location>
        <begin position="75"/>
        <end position="94"/>
    </location>
</feature>
<evidence type="ECO:0000256" key="1">
    <source>
        <dbReference type="SAM" id="Phobius"/>
    </source>
</evidence>
<feature type="transmembrane region" description="Helical" evidence="1">
    <location>
        <begin position="155"/>
        <end position="175"/>
    </location>
</feature>
<dbReference type="EMBL" id="MCFF01000004">
    <property type="protein sequence ID" value="ORZ27462.1"/>
    <property type="molecule type" value="Genomic_DNA"/>
</dbReference>
<accession>A0A1Y2GYT4</accession>